<comment type="similarity">
    <text evidence="4">Belongs to the class I-like SAM-binding methyltransferase superfamily. RNA M5U methyltransferase family.</text>
</comment>
<sequence>MIEIGSAAEDVIELEIGPVAHGGSCVARDNGRVVFVRHALPGERVRARLTDTSHDRYWRADAVEVLRAAPERVVPPCPHAGAGRCGGCDWQHASLAAQRRLKAAVVREQLRRLAGLDRPVEVEAVNALPPAPSAPTPSTPAPSALPLDALPPDTRSPGEGEGLGWRTRMRYALSGQGEVGLRGHRSHEIVPAADCLIAHPLVRAAVAGRVLPPRDASAAGDASAGGDAGDAGDSDTAVGRAGPRADPRTGIAVQAESVGEISVGEIEVAASVSSGVVVITRLPGTSAGAGAGPASGVPSAAGIPSAAGVPAAVGADSVSGSTAGVSGFDAGVPSGPGAGSEAESEIVEVVRGRRFRLGPGVFWQVHPGAPETLVDAVLTGLAPRAGERALDLYAGAGLFAAALAEAVGPDGTVVAMESDPAAVASAARSLGDLPQVSLRGVRVSPGSLRGLAGTGADIVVLDPPRAGAGRAVMLALLALRPRAVAYVSCDPASLARDLAVAVTQGYSLVTLRAFDLFPMTAHVECVAIMVAPGRGSR</sequence>
<feature type="region of interest" description="Disordered" evidence="6">
    <location>
        <begin position="214"/>
        <end position="248"/>
    </location>
</feature>
<protein>
    <submittedName>
        <fullName evidence="8">Deoxyribonuclease/rho motif-related TRAM</fullName>
    </submittedName>
</protein>
<dbReference type="eggNOG" id="COG2265">
    <property type="taxonomic scope" value="Bacteria"/>
</dbReference>
<keyword evidence="3 4" id="KW-0949">S-adenosyl-L-methionine</keyword>
<evidence type="ECO:0000313" key="9">
    <source>
        <dbReference type="Proteomes" id="UP000001549"/>
    </source>
</evidence>
<dbReference type="AlphaFoldDB" id="F8B6G2"/>
<accession>F8B6G2</accession>
<feature type="binding site" evidence="4">
    <location>
        <position position="462"/>
    </location>
    <ligand>
        <name>S-adenosyl-L-methionine</name>
        <dbReference type="ChEBI" id="CHEBI:59789"/>
    </ligand>
</feature>
<feature type="domain" description="TRAM" evidence="7">
    <location>
        <begin position="1"/>
        <end position="64"/>
    </location>
</feature>
<evidence type="ECO:0000259" key="7">
    <source>
        <dbReference type="PROSITE" id="PS50926"/>
    </source>
</evidence>
<keyword evidence="1 4" id="KW-0489">Methyltransferase</keyword>
<dbReference type="RefSeq" id="WP_013873208.1">
    <property type="nucleotide sequence ID" value="NC_015656.1"/>
</dbReference>
<name>F8B6G2_9ACTN</name>
<dbReference type="InterPro" id="IPR002792">
    <property type="entry name" value="TRAM_dom"/>
</dbReference>
<evidence type="ECO:0000256" key="4">
    <source>
        <dbReference type="PROSITE-ProRule" id="PRU01024"/>
    </source>
</evidence>
<evidence type="ECO:0000256" key="5">
    <source>
        <dbReference type="PROSITE-ProRule" id="PRU10015"/>
    </source>
</evidence>
<dbReference type="SUPFAM" id="SSF53335">
    <property type="entry name" value="S-adenosyl-L-methionine-dependent methyltransferases"/>
    <property type="match status" value="2"/>
</dbReference>
<dbReference type="InterPro" id="IPR010280">
    <property type="entry name" value="U5_MeTrfase_fam"/>
</dbReference>
<dbReference type="STRING" id="656024.FsymDg_1811"/>
<dbReference type="PROSITE" id="PS50926">
    <property type="entry name" value="TRAM"/>
    <property type="match status" value="1"/>
</dbReference>
<feature type="compositionally biased region" description="Low complexity" evidence="6">
    <location>
        <begin position="141"/>
        <end position="153"/>
    </location>
</feature>
<dbReference type="Gene3D" id="3.40.50.150">
    <property type="entry name" value="Vaccinia Virus protein VP39"/>
    <property type="match status" value="1"/>
</dbReference>
<dbReference type="InterPro" id="IPR029063">
    <property type="entry name" value="SAM-dependent_MTases_sf"/>
</dbReference>
<evidence type="ECO:0000256" key="3">
    <source>
        <dbReference type="ARBA" id="ARBA00022691"/>
    </source>
</evidence>
<dbReference type="InterPro" id="IPR012340">
    <property type="entry name" value="NA-bd_OB-fold"/>
</dbReference>
<dbReference type="PROSITE" id="PS01231">
    <property type="entry name" value="TRMA_2"/>
    <property type="match status" value="1"/>
</dbReference>
<proteinExistence type="inferred from homology"/>
<feature type="binding site" evidence="4">
    <location>
        <position position="417"/>
    </location>
    <ligand>
        <name>S-adenosyl-L-methionine</name>
        <dbReference type="ChEBI" id="CHEBI:59789"/>
    </ligand>
</feature>
<dbReference type="HOGENOM" id="CLU_014689_8_1_11"/>
<dbReference type="SUPFAM" id="SSF50249">
    <property type="entry name" value="Nucleic acid-binding proteins"/>
    <property type="match status" value="1"/>
</dbReference>
<gene>
    <name evidence="8" type="ordered locus">FsymDg_1811</name>
</gene>
<dbReference type="Gene3D" id="2.40.50.140">
    <property type="entry name" value="Nucleic acid-binding proteins"/>
    <property type="match status" value="1"/>
</dbReference>
<feature type="binding site" evidence="4">
    <location>
        <position position="364"/>
    </location>
    <ligand>
        <name>S-adenosyl-L-methionine</name>
        <dbReference type="ChEBI" id="CHEBI:59789"/>
    </ligand>
</feature>
<dbReference type="InterPro" id="IPR030390">
    <property type="entry name" value="MeTrfase_TrmA_AS"/>
</dbReference>
<dbReference type="GO" id="GO:0070475">
    <property type="term" value="P:rRNA base methylation"/>
    <property type="evidence" value="ECO:0007669"/>
    <property type="project" value="TreeGrafter"/>
</dbReference>
<evidence type="ECO:0000256" key="2">
    <source>
        <dbReference type="ARBA" id="ARBA00022679"/>
    </source>
</evidence>
<dbReference type="Proteomes" id="UP000001549">
    <property type="component" value="Chromosome"/>
</dbReference>
<feature type="active site" evidence="5">
    <location>
        <position position="489"/>
    </location>
</feature>
<feature type="active site" description="Nucleophile" evidence="4">
    <location>
        <position position="489"/>
    </location>
</feature>
<dbReference type="PANTHER" id="PTHR11061:SF30">
    <property type="entry name" value="TRNA (URACIL(54)-C(5))-METHYLTRANSFERASE"/>
    <property type="match status" value="1"/>
</dbReference>
<feature type="compositionally biased region" description="Pro residues" evidence="6">
    <location>
        <begin position="129"/>
        <end position="140"/>
    </location>
</feature>
<feature type="binding site" evidence="4">
    <location>
        <position position="393"/>
    </location>
    <ligand>
        <name>S-adenosyl-L-methionine</name>
        <dbReference type="ChEBI" id="CHEBI:59789"/>
    </ligand>
</feature>
<dbReference type="Pfam" id="PF05958">
    <property type="entry name" value="tRNA_U5-meth_tr"/>
    <property type="match status" value="1"/>
</dbReference>
<evidence type="ECO:0000256" key="6">
    <source>
        <dbReference type="SAM" id="MobiDB-lite"/>
    </source>
</evidence>
<feature type="compositionally biased region" description="Low complexity" evidence="6">
    <location>
        <begin position="215"/>
        <end position="225"/>
    </location>
</feature>
<dbReference type="PROSITE" id="PS01230">
    <property type="entry name" value="TRMA_1"/>
    <property type="match status" value="1"/>
</dbReference>
<evidence type="ECO:0000256" key="1">
    <source>
        <dbReference type="ARBA" id="ARBA00022603"/>
    </source>
</evidence>
<evidence type="ECO:0000313" key="8">
    <source>
        <dbReference type="EMBL" id="AEH09258.1"/>
    </source>
</evidence>
<reference evidence="8 9" key="1">
    <citation type="submission" date="2011-05" db="EMBL/GenBank/DDBJ databases">
        <title>Complete sequence of chromosome of Frankia symbiont of Datisca glomerata.</title>
        <authorList>
            <consortium name="US DOE Joint Genome Institute"/>
            <person name="Lucas S."/>
            <person name="Han J."/>
            <person name="Lapidus A."/>
            <person name="Cheng J.-F."/>
            <person name="Goodwin L."/>
            <person name="Pitluck S."/>
            <person name="Peters L."/>
            <person name="Mikhailova N."/>
            <person name="Chertkov O."/>
            <person name="Teshima H."/>
            <person name="Han C."/>
            <person name="Tapia R."/>
            <person name="Land M."/>
            <person name="Hauser L."/>
            <person name="Kyrpides N."/>
            <person name="Ivanova N."/>
            <person name="Pagani I."/>
            <person name="Berry A."/>
            <person name="Pawlowski K."/>
            <person name="Persson T."/>
            <person name="Vanden Heuvel B."/>
            <person name="Benson D."/>
            <person name="Woyke T."/>
        </authorList>
    </citation>
    <scope>NUCLEOTIDE SEQUENCE [LARGE SCALE GENOMIC DNA]</scope>
    <source>
        <strain evidence="9">4085684</strain>
    </source>
</reference>
<dbReference type="EMBL" id="CP002801">
    <property type="protein sequence ID" value="AEH09258.1"/>
    <property type="molecule type" value="Genomic_DNA"/>
</dbReference>
<keyword evidence="2 4" id="KW-0808">Transferase</keyword>
<dbReference type="InterPro" id="IPR030391">
    <property type="entry name" value="MeTrfase_TrmA_CS"/>
</dbReference>
<dbReference type="Pfam" id="PF01938">
    <property type="entry name" value="TRAM"/>
    <property type="match status" value="1"/>
</dbReference>
<feature type="region of interest" description="Disordered" evidence="6">
    <location>
        <begin position="127"/>
        <end position="163"/>
    </location>
</feature>
<dbReference type="GO" id="GO:0070041">
    <property type="term" value="F:rRNA (uridine-C5-)-methyltransferase activity"/>
    <property type="evidence" value="ECO:0007669"/>
    <property type="project" value="TreeGrafter"/>
</dbReference>
<dbReference type="PANTHER" id="PTHR11061">
    <property type="entry name" value="RNA M5U METHYLTRANSFERASE"/>
    <property type="match status" value="1"/>
</dbReference>
<dbReference type="KEGG" id="fsy:FsymDg_1811"/>
<dbReference type="PROSITE" id="PS51687">
    <property type="entry name" value="SAM_MT_RNA_M5U"/>
    <property type="match status" value="1"/>
</dbReference>
<organism evidence="8 9">
    <name type="scientific">Candidatus Protofrankia datiscae</name>
    <dbReference type="NCBI Taxonomy" id="2716812"/>
    <lineage>
        <taxon>Bacteria</taxon>
        <taxon>Bacillati</taxon>
        <taxon>Actinomycetota</taxon>
        <taxon>Actinomycetes</taxon>
        <taxon>Frankiales</taxon>
        <taxon>Frankiaceae</taxon>
        <taxon>Protofrankia</taxon>
    </lineage>
</organism>
<keyword evidence="9" id="KW-1185">Reference proteome</keyword>